<dbReference type="Pfam" id="PF00440">
    <property type="entry name" value="TetR_N"/>
    <property type="match status" value="1"/>
</dbReference>
<evidence type="ECO:0000259" key="5">
    <source>
        <dbReference type="PROSITE" id="PS50977"/>
    </source>
</evidence>
<gene>
    <name evidence="6" type="ORF">AL504_29465</name>
</gene>
<dbReference type="InterPro" id="IPR001647">
    <property type="entry name" value="HTH_TetR"/>
</dbReference>
<dbReference type="GO" id="GO:0003677">
    <property type="term" value="F:DNA binding"/>
    <property type="evidence" value="ECO:0007669"/>
    <property type="project" value="UniProtKB-UniRule"/>
</dbReference>
<dbReference type="SUPFAM" id="SSF48498">
    <property type="entry name" value="Tetracyclin repressor-like, C-terminal domain"/>
    <property type="match status" value="1"/>
</dbReference>
<dbReference type="Pfam" id="PF16925">
    <property type="entry name" value="TetR_C_13"/>
    <property type="match status" value="1"/>
</dbReference>
<proteinExistence type="predicted"/>
<keyword evidence="2 4" id="KW-0238">DNA-binding</keyword>
<protein>
    <submittedName>
        <fullName evidence="6">TetR/AcrR family transcriptional regulator</fullName>
    </submittedName>
</protein>
<dbReference type="EMBL" id="CP014060">
    <property type="protein sequence ID" value="AMG39767.1"/>
    <property type="molecule type" value="Genomic_DNA"/>
</dbReference>
<keyword evidence="3" id="KW-0804">Transcription</keyword>
<feature type="domain" description="HTH tetR-type" evidence="5">
    <location>
        <begin position="6"/>
        <end position="66"/>
    </location>
</feature>
<evidence type="ECO:0000256" key="2">
    <source>
        <dbReference type="ARBA" id="ARBA00023125"/>
    </source>
</evidence>
<evidence type="ECO:0000313" key="6">
    <source>
        <dbReference type="EMBL" id="AMG39767.1"/>
    </source>
</evidence>
<dbReference type="SUPFAM" id="SSF46689">
    <property type="entry name" value="Homeodomain-like"/>
    <property type="match status" value="1"/>
</dbReference>
<dbReference type="RefSeq" id="WP_006396188.1">
    <property type="nucleotide sequence ID" value="NZ_CP014060.2"/>
</dbReference>
<accession>A0A0X8P4L2</accession>
<evidence type="ECO:0000313" key="7">
    <source>
        <dbReference type="Proteomes" id="UP000060602"/>
    </source>
</evidence>
<evidence type="ECO:0000256" key="4">
    <source>
        <dbReference type="PROSITE-ProRule" id="PRU00335"/>
    </source>
</evidence>
<dbReference type="AlphaFoldDB" id="A0A0X8P4L2"/>
<dbReference type="Gene3D" id="1.10.357.10">
    <property type="entry name" value="Tetracycline Repressor, domain 2"/>
    <property type="match status" value="1"/>
</dbReference>
<dbReference type="PROSITE" id="PS50977">
    <property type="entry name" value="HTH_TETR_2"/>
    <property type="match status" value="1"/>
</dbReference>
<keyword evidence="1" id="KW-0805">Transcription regulation</keyword>
<dbReference type="PANTHER" id="PTHR47506">
    <property type="entry name" value="TRANSCRIPTIONAL REGULATORY PROTEIN"/>
    <property type="match status" value="1"/>
</dbReference>
<evidence type="ECO:0000256" key="3">
    <source>
        <dbReference type="ARBA" id="ARBA00023163"/>
    </source>
</evidence>
<organism evidence="6 7">
    <name type="scientific">Alcaligenes xylosoxydans xylosoxydans</name>
    <name type="common">Achromobacter xylosoxidans</name>
    <dbReference type="NCBI Taxonomy" id="85698"/>
    <lineage>
        <taxon>Bacteria</taxon>
        <taxon>Pseudomonadati</taxon>
        <taxon>Pseudomonadota</taxon>
        <taxon>Betaproteobacteria</taxon>
        <taxon>Burkholderiales</taxon>
        <taxon>Alcaligenaceae</taxon>
        <taxon>Achromobacter</taxon>
    </lineage>
</organism>
<dbReference type="Proteomes" id="UP000060602">
    <property type="component" value="Chromosome"/>
</dbReference>
<reference evidence="7" key="1">
    <citation type="submission" date="2015-12" db="EMBL/GenBank/DDBJ databases">
        <title>FDA dAtabase for Regulatory Grade micrObial Sequences (FDA-ARGOS): Supporting development and validation of Infectious Disease Dx tests.</title>
        <authorList>
            <person name="Case J."/>
            <person name="Tallon L."/>
            <person name="Sadzewicz L."/>
            <person name="Sengamalay N."/>
            <person name="Ott S."/>
            <person name="Godinez A."/>
            <person name="Nagaraj S."/>
            <person name="Nadendla S."/>
            <person name="Sichtig H."/>
        </authorList>
    </citation>
    <scope>NUCLEOTIDE SEQUENCE [LARGE SCALE GENOMIC DNA]</scope>
    <source>
        <strain evidence="7">FDAARGOS_147</strain>
    </source>
</reference>
<dbReference type="InterPro" id="IPR009057">
    <property type="entry name" value="Homeodomain-like_sf"/>
</dbReference>
<evidence type="ECO:0000256" key="1">
    <source>
        <dbReference type="ARBA" id="ARBA00023015"/>
    </source>
</evidence>
<feature type="DNA-binding region" description="H-T-H motif" evidence="4">
    <location>
        <begin position="29"/>
        <end position="48"/>
    </location>
</feature>
<dbReference type="PANTHER" id="PTHR47506:SF7">
    <property type="entry name" value="TRANSCRIPTIONAL REGULATORY PROTEIN"/>
    <property type="match status" value="1"/>
</dbReference>
<sequence>MSLELSPRATEIVEQTRLLLATGGYHGFSYADISERVRIGKASIHHHFPTKADLVLVVIKRHREQARTGLAALDQHVEDPQARLTAYTEYWAACIRDGSMPMCIGAMLAAELPMIPQPVADEVRAYFGDLSAWLGSVLAAGAAKGQFRLRDGVQVEAQAFMSTIHGAMLTARALGSPEAFASIARAAIKQLAPPA</sequence>
<dbReference type="InterPro" id="IPR036271">
    <property type="entry name" value="Tet_transcr_reg_TetR-rel_C_sf"/>
</dbReference>
<name>A0A0X8P4L2_ALCXX</name>
<dbReference type="InterPro" id="IPR011075">
    <property type="entry name" value="TetR_C"/>
</dbReference>